<dbReference type="InterPro" id="IPR023298">
    <property type="entry name" value="ATPase_P-typ_TM_dom_sf"/>
</dbReference>
<evidence type="ECO:0000256" key="7">
    <source>
        <dbReference type="ARBA" id="ARBA00022967"/>
    </source>
</evidence>
<dbReference type="InterPro" id="IPR008250">
    <property type="entry name" value="ATPase_P-typ_transduc_dom_A_sf"/>
</dbReference>
<dbReference type="Gene3D" id="3.40.1110.10">
    <property type="entry name" value="Calcium-transporting ATPase, cytoplasmic domain N"/>
    <property type="match status" value="1"/>
</dbReference>
<dbReference type="Proteomes" id="UP000198406">
    <property type="component" value="Unassembled WGS sequence"/>
</dbReference>
<evidence type="ECO:0000256" key="1">
    <source>
        <dbReference type="ARBA" id="ARBA00004141"/>
    </source>
</evidence>
<dbReference type="NCBIfam" id="TIGR01494">
    <property type="entry name" value="ATPase_P-type"/>
    <property type="match status" value="1"/>
</dbReference>
<feature type="region of interest" description="Disordered" evidence="11">
    <location>
        <begin position="1"/>
        <end position="34"/>
    </location>
</feature>
<dbReference type="Pfam" id="PF00122">
    <property type="entry name" value="E1-E2_ATPase"/>
    <property type="match status" value="1"/>
</dbReference>
<dbReference type="CDD" id="cd00371">
    <property type="entry name" value="HMA"/>
    <property type="match status" value="2"/>
</dbReference>
<evidence type="ECO:0000256" key="6">
    <source>
        <dbReference type="ARBA" id="ARBA00022840"/>
    </source>
</evidence>
<evidence type="ECO:0000256" key="8">
    <source>
        <dbReference type="ARBA" id="ARBA00022989"/>
    </source>
</evidence>
<feature type="transmembrane region" description="Helical" evidence="10">
    <location>
        <begin position="1141"/>
        <end position="1159"/>
    </location>
</feature>
<dbReference type="PANTHER" id="PTHR48085">
    <property type="entry name" value="CADMIUM/ZINC-TRANSPORTING ATPASE HMA2-RELATED"/>
    <property type="match status" value="1"/>
</dbReference>
<comment type="similarity">
    <text evidence="2 10">Belongs to the cation transport ATPase (P-type) (TC 3.A.3) family. Type IB subfamily.</text>
</comment>
<keyword evidence="8 10" id="KW-1133">Transmembrane helix</keyword>
<sequence>MAENESSSCCQNRTRPCSSSSSGKSSYHDPSTTTETKQSILAVVQENGTDVVVFDASGKPRTFHGTQSLCFQTHGNNTAGYLLTPCFDENGNHGDPEEDCFCGIDTPHLHAHAYDPHGCHDDANYAGDKMSLLASHILHPVTEENKSLIQIGVSEFMPNECNARVWQDKKGYHPGRRVHEVQHDDHVDYLVYNQTTGQLHLEHPCDDCGQNDIHGAFRNIGERRLKFAAGNHAMHFFQVSSKPFTLLDYIHSAFDIHSDRVAAATLDHGTIERFPSSRPVHEIVSSTLSCGGICCASESPIIEKRLSVIPGVEKVMINVPLKQVIVKHNLHLVTAKELERALNEENMKATIMRDGGASKPSSRSQFFVRHICCASEIPAIRKIVEPIPGVTAVAINTTTKAVYVDHETTIVSAQEICDALNREKFGAEIRYDAATSTAASLTSFVQSTLSLDDPADRPNSDTLKRELLGEFDNSQIESILVDVTNRKITVVHNPFLVSAETIAAFLRDKANLHVSVSVDGSDPSRWSLPVVEVNDSEVVPMGEEVPKYPRASVVMSGVFWIISMLHYIGDNWEYLKYVGLLSVASGLPPIAMKAMRTMRRFQFDANCLMLFASIGAVALQDYPEAAAVVFLFSLSEWLEFRATSRARRALSAIVNLCPEKANLIHPKSQEMICVSATSVPVGALVVVRTGDRIPCDGVVTSGQSTVDESSLTGESRPIRKGPGDSVSGGTLNSGLSQLTVRTTASAENSAVARLIRLVEEAQANRSETEKIVDEFARWYTPLILTAAILMCSIPWMFGADTGKEWTANGLILIVVACPCALVISTPVAYVAGLAATAQRGILIKGGAILEALACVENICFDKTGTLTNGEFALLHLQLVSSELSRIEVLGYLSAMEERASHPVAQAIVNAARNEKAFARANYKVEKHMLVAGAGVEGIINGKHVRIGNDRLFQGLDVLHSLSPQICAEVESWKALGGTIGFMSIEGYGIVCAFCAADAVRSESADVIWKLAKAGINITMLTGDNQDTALAIGRQVGLSPTQVKSKLLPEEKLQFIEGLSDQKIAKSIFLNMLGKRNVTVMCGDGVNDAPSLAMANVGVAMGHGAALAMETADVTLLDSNLEKLSFCIEMGKKVTRKIKENVFFSIVVKLIVLAFAIAGLTHLWVAIASDVGSMILVTLNAMTILPKRQKDLPSGDTCDVEDGCLSSKVAFCETKKLATSCSSGCCKVGKNTSYT</sequence>
<keyword evidence="5 10" id="KW-0547">Nucleotide-binding</keyword>
<evidence type="ECO:0000313" key="14">
    <source>
        <dbReference type="Proteomes" id="UP000198406"/>
    </source>
</evidence>
<dbReference type="InterPro" id="IPR023299">
    <property type="entry name" value="ATPase_P-typ_cyto_dom_N"/>
</dbReference>
<dbReference type="InterPro" id="IPR051014">
    <property type="entry name" value="Cation_Transport_ATPase_IB"/>
</dbReference>
<evidence type="ECO:0000256" key="11">
    <source>
        <dbReference type="SAM" id="MobiDB-lite"/>
    </source>
</evidence>
<dbReference type="EC" id="3.6.3.3" evidence="13"/>
<dbReference type="PROSITE" id="PS00154">
    <property type="entry name" value="ATPASE_E1_E2"/>
    <property type="match status" value="1"/>
</dbReference>
<dbReference type="InterPro" id="IPR018303">
    <property type="entry name" value="ATPase_P-typ_P_site"/>
</dbReference>
<dbReference type="InterPro" id="IPR036412">
    <property type="entry name" value="HAD-like_sf"/>
</dbReference>
<dbReference type="Gene3D" id="3.40.50.1000">
    <property type="entry name" value="HAD superfamily/HAD-like"/>
    <property type="match status" value="1"/>
</dbReference>
<feature type="domain" description="HMA" evidence="12">
    <location>
        <begin position="284"/>
        <end position="350"/>
    </location>
</feature>
<dbReference type="InterPro" id="IPR044492">
    <property type="entry name" value="P_typ_ATPase_HD_dom"/>
</dbReference>
<evidence type="ECO:0000259" key="12">
    <source>
        <dbReference type="PROSITE" id="PS50846"/>
    </source>
</evidence>
<dbReference type="InterPro" id="IPR027256">
    <property type="entry name" value="P-typ_ATPase_IB"/>
</dbReference>
<dbReference type="EMBL" id="BDSP01000123">
    <property type="protein sequence ID" value="GAX17930.1"/>
    <property type="molecule type" value="Genomic_DNA"/>
</dbReference>
<keyword evidence="3 10" id="KW-0812">Transmembrane</keyword>
<feature type="domain" description="HMA" evidence="12">
    <location>
        <begin position="362"/>
        <end position="428"/>
    </location>
</feature>
<evidence type="ECO:0000256" key="4">
    <source>
        <dbReference type="ARBA" id="ARBA00022723"/>
    </source>
</evidence>
<dbReference type="GO" id="GO:0046872">
    <property type="term" value="F:metal ion binding"/>
    <property type="evidence" value="ECO:0007669"/>
    <property type="project" value="UniProtKB-KW"/>
</dbReference>
<evidence type="ECO:0000256" key="3">
    <source>
        <dbReference type="ARBA" id="ARBA00022692"/>
    </source>
</evidence>
<evidence type="ECO:0000313" key="13">
    <source>
        <dbReference type="EMBL" id="GAX17930.1"/>
    </source>
</evidence>
<dbReference type="SFLD" id="SFLDF00027">
    <property type="entry name" value="p-type_atpase"/>
    <property type="match status" value="1"/>
</dbReference>
<dbReference type="GO" id="GO:0016020">
    <property type="term" value="C:membrane"/>
    <property type="evidence" value="ECO:0007669"/>
    <property type="project" value="UniProtKB-SubCell"/>
</dbReference>
<keyword evidence="7" id="KW-1278">Translocase</keyword>
<name>A0A1Z5JV56_FISSO</name>
<keyword evidence="6 10" id="KW-0067">ATP-binding</keyword>
<keyword evidence="9 10" id="KW-0472">Membrane</keyword>
<dbReference type="FunFam" id="2.70.150.10:FF:000002">
    <property type="entry name" value="Copper-transporting ATPase 1, putative"/>
    <property type="match status" value="1"/>
</dbReference>
<feature type="compositionally biased region" description="Polar residues" evidence="11">
    <location>
        <begin position="703"/>
        <end position="713"/>
    </location>
</feature>
<dbReference type="CDD" id="cd02079">
    <property type="entry name" value="P-type_ATPase_HM"/>
    <property type="match status" value="1"/>
</dbReference>
<proteinExistence type="inferred from homology"/>
<dbReference type="GO" id="GO:0019829">
    <property type="term" value="F:ATPase-coupled monoatomic cation transmembrane transporter activity"/>
    <property type="evidence" value="ECO:0007669"/>
    <property type="project" value="InterPro"/>
</dbReference>
<protein>
    <submittedName>
        <fullName evidence="13">Cd2+/Zn2+-exporting ATPase</fullName>
        <ecNumber evidence="13">3.6.3.3</ecNumber>
        <ecNumber evidence="13">3.6.3.5</ecNumber>
    </submittedName>
</protein>
<dbReference type="Pfam" id="PF00702">
    <property type="entry name" value="Hydrolase"/>
    <property type="match status" value="1"/>
</dbReference>
<dbReference type="SUPFAM" id="SSF81653">
    <property type="entry name" value="Calcium ATPase, transduction domain A"/>
    <property type="match status" value="1"/>
</dbReference>
<dbReference type="PROSITE" id="PS01229">
    <property type="entry name" value="COF_2"/>
    <property type="match status" value="1"/>
</dbReference>
<dbReference type="GO" id="GO:0005524">
    <property type="term" value="F:ATP binding"/>
    <property type="evidence" value="ECO:0007669"/>
    <property type="project" value="UniProtKB-UniRule"/>
</dbReference>
<dbReference type="InterPro" id="IPR059000">
    <property type="entry name" value="ATPase_P-type_domA"/>
</dbReference>
<evidence type="ECO:0000256" key="2">
    <source>
        <dbReference type="ARBA" id="ARBA00006024"/>
    </source>
</evidence>
<dbReference type="SUPFAM" id="SSF56784">
    <property type="entry name" value="HAD-like"/>
    <property type="match status" value="1"/>
</dbReference>
<dbReference type="PRINTS" id="PR00119">
    <property type="entry name" value="CATATPASE"/>
</dbReference>
<feature type="compositionally biased region" description="Polar residues" evidence="11">
    <location>
        <begin position="1"/>
        <end position="17"/>
    </location>
</feature>
<dbReference type="InterPro" id="IPR006121">
    <property type="entry name" value="HMA_dom"/>
</dbReference>
<feature type="region of interest" description="Disordered" evidence="11">
    <location>
        <begin position="703"/>
        <end position="730"/>
    </location>
</feature>
<dbReference type="InParanoid" id="A0A1Z5JV56"/>
<dbReference type="OrthoDB" id="432719at2759"/>
<dbReference type="SFLD" id="SFLDG00002">
    <property type="entry name" value="C1.7:_P-type_atpase_like"/>
    <property type="match status" value="1"/>
</dbReference>
<dbReference type="SUPFAM" id="SSF81665">
    <property type="entry name" value="Calcium ATPase, transmembrane domain M"/>
    <property type="match status" value="1"/>
</dbReference>
<dbReference type="AlphaFoldDB" id="A0A1Z5JV56"/>
<accession>A0A1Z5JV56</accession>
<evidence type="ECO:0000256" key="10">
    <source>
        <dbReference type="RuleBase" id="RU362081"/>
    </source>
</evidence>
<dbReference type="NCBIfam" id="TIGR01525">
    <property type="entry name" value="ATPase-IB_hvy"/>
    <property type="match status" value="1"/>
</dbReference>
<feature type="transmembrane region" description="Helical" evidence="10">
    <location>
        <begin position="551"/>
        <end position="568"/>
    </location>
</feature>
<dbReference type="InterPro" id="IPR023214">
    <property type="entry name" value="HAD_sf"/>
</dbReference>
<dbReference type="SFLD" id="SFLDS00003">
    <property type="entry name" value="Haloacid_Dehalogenase"/>
    <property type="match status" value="1"/>
</dbReference>
<dbReference type="InterPro" id="IPR036163">
    <property type="entry name" value="HMA_dom_sf"/>
</dbReference>
<dbReference type="PROSITE" id="PS50846">
    <property type="entry name" value="HMA_2"/>
    <property type="match status" value="2"/>
</dbReference>
<evidence type="ECO:0000256" key="9">
    <source>
        <dbReference type="ARBA" id="ARBA00023136"/>
    </source>
</evidence>
<keyword evidence="13" id="KW-0378">Hydrolase</keyword>
<feature type="transmembrane region" description="Helical" evidence="10">
    <location>
        <begin position="809"/>
        <end position="834"/>
    </location>
</feature>
<dbReference type="PANTHER" id="PTHR48085:SF5">
    <property type="entry name" value="CADMIUM_ZINC-TRANSPORTING ATPASE HMA4-RELATED"/>
    <property type="match status" value="1"/>
</dbReference>
<keyword evidence="4 10" id="KW-0479">Metal-binding</keyword>
<dbReference type="EC" id="3.6.3.5" evidence="13"/>
<gene>
    <name evidence="13" type="ORF">FisN_18Hh138</name>
</gene>
<organism evidence="13 14">
    <name type="scientific">Fistulifera solaris</name>
    <name type="common">Oleaginous diatom</name>
    <dbReference type="NCBI Taxonomy" id="1519565"/>
    <lineage>
        <taxon>Eukaryota</taxon>
        <taxon>Sar</taxon>
        <taxon>Stramenopiles</taxon>
        <taxon>Ochrophyta</taxon>
        <taxon>Bacillariophyta</taxon>
        <taxon>Bacillariophyceae</taxon>
        <taxon>Bacillariophycidae</taxon>
        <taxon>Naviculales</taxon>
        <taxon>Naviculaceae</taxon>
        <taxon>Fistulifera</taxon>
    </lineage>
</organism>
<dbReference type="GO" id="GO:0016887">
    <property type="term" value="F:ATP hydrolysis activity"/>
    <property type="evidence" value="ECO:0007669"/>
    <property type="project" value="InterPro"/>
</dbReference>
<dbReference type="SUPFAM" id="SSF55008">
    <property type="entry name" value="HMA, heavy metal-associated domain"/>
    <property type="match status" value="2"/>
</dbReference>
<dbReference type="Gene3D" id="2.70.150.10">
    <property type="entry name" value="Calcium-transporting ATPase, cytoplasmic transduction domain A"/>
    <property type="match status" value="1"/>
</dbReference>
<dbReference type="InterPro" id="IPR001757">
    <property type="entry name" value="P_typ_ATPase"/>
</dbReference>
<comment type="subcellular location">
    <subcellularLocation>
        <location evidence="1">Membrane</location>
        <topology evidence="1">Multi-pass membrane protein</topology>
    </subcellularLocation>
</comment>
<comment type="caution">
    <text evidence="13">The sequence shown here is derived from an EMBL/GenBank/DDBJ whole genome shotgun (WGS) entry which is preliminary data.</text>
</comment>
<reference evidence="13 14" key="1">
    <citation type="journal article" date="2015" name="Plant Cell">
        <title>Oil accumulation by the oleaginous diatom Fistulifera solaris as revealed by the genome and transcriptome.</title>
        <authorList>
            <person name="Tanaka T."/>
            <person name="Maeda Y."/>
            <person name="Veluchamy A."/>
            <person name="Tanaka M."/>
            <person name="Abida H."/>
            <person name="Marechal E."/>
            <person name="Bowler C."/>
            <person name="Muto M."/>
            <person name="Sunaga Y."/>
            <person name="Tanaka M."/>
            <person name="Yoshino T."/>
            <person name="Taniguchi T."/>
            <person name="Fukuda Y."/>
            <person name="Nemoto M."/>
            <person name="Matsumoto M."/>
            <person name="Wong P.S."/>
            <person name="Aburatani S."/>
            <person name="Fujibuchi W."/>
        </authorList>
    </citation>
    <scope>NUCLEOTIDE SEQUENCE [LARGE SCALE GENOMIC DNA]</scope>
    <source>
        <strain evidence="13 14">JPCC DA0580</strain>
    </source>
</reference>
<keyword evidence="14" id="KW-1185">Reference proteome</keyword>
<feature type="transmembrane region" description="Helical" evidence="10">
    <location>
        <begin position="778"/>
        <end position="797"/>
    </location>
</feature>
<dbReference type="Gene3D" id="3.30.70.100">
    <property type="match status" value="2"/>
</dbReference>
<evidence type="ECO:0000256" key="5">
    <source>
        <dbReference type="ARBA" id="ARBA00022741"/>
    </source>
</evidence>